<dbReference type="EMBL" id="NCKU01000445">
    <property type="protein sequence ID" value="RWS15474.1"/>
    <property type="molecule type" value="Genomic_DNA"/>
</dbReference>
<feature type="domain" description="Cadherin" evidence="31">
    <location>
        <begin position="544"/>
        <end position="650"/>
    </location>
</feature>
<feature type="domain" description="EGF-like" evidence="26">
    <location>
        <begin position="1935"/>
        <end position="1972"/>
    </location>
</feature>
<comment type="caution">
    <text evidence="21">Lacks conserved residue(s) required for the propagation of feature annotation.</text>
</comment>
<feature type="domain" description="Laminin G" evidence="25">
    <location>
        <begin position="1523"/>
        <end position="1724"/>
    </location>
</feature>
<feature type="compositionally biased region" description="Acidic residues" evidence="23">
    <location>
        <begin position="3064"/>
        <end position="3078"/>
    </location>
</feature>
<dbReference type="GO" id="GO:0048468">
    <property type="term" value="P:cell development"/>
    <property type="evidence" value="ECO:0007669"/>
    <property type="project" value="UniProtKB-ARBA"/>
</dbReference>
<feature type="compositionally biased region" description="Low complexity" evidence="23">
    <location>
        <begin position="2835"/>
        <end position="2850"/>
    </location>
</feature>
<dbReference type="Gene3D" id="2.60.220.50">
    <property type="match status" value="1"/>
</dbReference>
<name>A0A3S3PM72_9ACAR</name>
<dbReference type="CDD" id="cd11304">
    <property type="entry name" value="Cadherin_repeat"/>
    <property type="match status" value="9"/>
</dbReference>
<dbReference type="FunFam" id="2.60.40.60:FF:000020">
    <property type="entry name" value="Dachsous cadherin-related 1b"/>
    <property type="match status" value="2"/>
</dbReference>
<dbReference type="GO" id="GO:0004930">
    <property type="term" value="F:G protein-coupled receptor activity"/>
    <property type="evidence" value="ECO:0007669"/>
    <property type="project" value="UniProtKB-KW"/>
</dbReference>
<dbReference type="SUPFAM" id="SSF57196">
    <property type="entry name" value="EGF/Laminin"/>
    <property type="match status" value="4"/>
</dbReference>
<dbReference type="GO" id="GO:0048638">
    <property type="term" value="P:regulation of developmental growth"/>
    <property type="evidence" value="ECO:0007669"/>
    <property type="project" value="UniProtKB-ARBA"/>
</dbReference>
<evidence type="ECO:0000259" key="28">
    <source>
        <dbReference type="PROSITE" id="PS50221"/>
    </source>
</evidence>
<sequence>MVCANRCVLCKCSHVLLLSLLWTLPLVANTYVLYLPEHWNKAGVILFNATVETGRIYSLNHQLTPSYVNTFVGVTAEDGLLYLKRSLICSSDHLNQIVPRPLHAYVQSHSFRVSGSQTKLIIIPINIYFEHKSCTHTSKSKHLLHHLNDSGTKHVQATKFVSSSLSSSLSALSRTSIALMVYIPDDSGGHCFRRSEYITNIRHLIPSSVKSECSVEYKATDASTTNSNLDASVRFAVQNKSWDLVALSDGCIKSSSFNITLRIGGKRSVKKNVNDADDDRTAAATIVSTDETLDITFNFNDPEINVFLETKQESFKARRRREMKNMPPYFEKSLYINNVPEEKEKGYVVTVVSATDPEGTEILYSMSAVLDARSQSMFSIDSISGVITTTSRLDREFMDVHYLRITASDSGIPQKTGTTTLQINVIDENDHSPIFEQAYYETRIRESIPVGTTVITVRASDQDSGSNADIEYTLLNPTGPNEVFRIDSNTGTITTRGQLDRETVNFYSLNVQASDLGALPVRKHTQTTVEITVIDDNDNYPQFSNRSYTASVPEDVNWINRPVIAKISAFDLDEGMNAALRYSIIGGNTQGHFQIDSITGEISVISQLDYEMARNYRLIVRVQDAGSPPRSNTTQLLINVEDVNDNDPKFYSTLFQESVVENTPQGQSILRVQAYDPDEGQNSAITYSIKNAETLNMPLTIDEQTGWIVTTKELDWEQGNLYEFTVVARDAGVPFRSSSASVIIRIQDVNDNNPIFEPKIYEASVSEIDPPGTPVVTVSASDKDENSRLIFQITGGNTRGRFNIVSQKNQGLISIAQQLDYKSEKRYVLSIMVSDPGGRTDVATAYINVSDANTHRPVIERTPYTVSIPEDTPIGTTVLMIEASDNDIGENARITFQMDDIPEFRIDPNSGALVTTQKLDREAAAGYTITVTAIDNGSPPLSDTTNVEIEISDINDNSPSFKQSSYKSSISEDSLIGTSVVQIQAQDNDLGLNGQVRYTFAGGNDGDGSFIIDSTSGVIRTNKNLDRESVASYELIAYAVDRGSPALSTSVPITVQIEDINDNPPRFNADKIQFYVPENSPIGWVIGEVIAVDPDQGENARIEYSIVGGPDANSFTLVSRPGDKAELITRTDMDYESDKKKYSIIIRASSLPLRNDIDVEILVTDVNDNPPILKDFSIIFNNYKNHFILSSIGKVPAFDADVGDQLRFKFVSGNKAGLLLLDEATGDIRLSPSLNTNVPTRAVFEVSVSDGINEATAQCRLIVNLVTEAMLFNSVTVRLNDISQNAFLSSLFDLFLEGLSAIIPCHKENIVIFNVQDDVDVESKILNISFSARLADSRDLESFYSPQYLQERIYLNRPLLTKLTGLEVLPFDDNLCVREPCLNFEQCLSVLKFGNASDFIGSETIIFRPINPVNTFACRCPPGFTGMFHKYECDTEINLCFSSPCKNGGTCVRKESGYVCLCKQGFVGTNCEISFLSDSCRTDVCKGESKCVTVRNKILDSTVDGFRCTNCTYAEWSTPLCQLRVRTFTRSSYLTFPSLKQRYRLNIKLRFATRHQNALLLYNGRYNEKHDFIALEIINSDLIFSFSFGANISTVVLSFVDGYLTNGQWHDVEINYFNRTATLKLSNCDTSVLRGGSSRNAYPIYGCSNSTTSYLEARCADRMQTCYRILDLTGPLQIGGLPPLPTQFPTKTNSFVGCIADLEIDHSLIDFNSYVANNGTQPGCLDKRGFCHSLPCRNGGTCVEAWGSYFCECQDGFLGQDCSESDQGVKQFKGDGFLAFAPRLRPISLPWIISVSFKTHEENGFILRLQLGQTSTVTIDIINSRLRYTFNSESVVINEKIVNDGKWHFLEANWMTNGVWLNLDYGQFEANKDFNNDIRGIYISKVNVGGIELDDESSSKVTNFVGCIQGVDVGNSKDSWLRPSIERSVYEGCHNPDPCLSNPCPLHSKCIDKGLRKYECKCDIGFVGENCNMICELNPCIYGACIPTNNSRGYRCECDADHTGENCEIKLDRTCPSNWWGYPICGPCDCDTSKGYDGNCNKTTGECMCESNHFQPSENDVCFDCDCYPLGSYSNRCDTITGQCHCRPGVIGRRCDSCASPLAEVTLKGCEVIYDGCPRSFSEDIWWERTPYGTTAVQSCPPGSFGKATRACDTHRGWRTSDLSDCTSSAFAELSDQLNVIEKDKFPFTTYLSIKLANDIRIAINATSTLHGNDIVICYKLINNLINHEMKLSGLNLTHKQDRYFIQNLVQATSALLDLRYGYLWERIASKLRGESVENIIKLFSEYGKVLVKNQEDTFTEPFEISTENFIYGLDTISTNELYDFSKFGSGNMSHSPIPSVYLDFSLPHDMSPAVVIPKYNNYPVRKSRLEENTRLIIPMKALNVKTADEVLASDHSYYTFIRSKNQPKALASYAIFPTIGHLLPNNFDISIKHRFGTPLHTNTPVFIFNIKPANSSEFLDKIVNPKFLIQFETNEAERHTNPQCAYWTYNLASSGRKPTISQSNGRWSTRGCELTGVFPSQKYRTSFKYINCTCDRISTFAALMDATASKIYLEESFILNLFSYICIVSSLLLLIFTMLLLSLIRGLQTNSNDIHRNIVFCMFATAVLFMISWKMRNSLIQQEGIHLYRMLTEIRDINHGPMRFYYFLGYAVPAVTVALSVGVRADQYGNYMFCWLSVYESVIWGMLGPTCLVAILTLGVFAMAFRASIQIKETVSDYGNLRTLLWLSIILLPLLGCTWILALLSASDPLEELQYGFAVMCLASSMYVFVGYCIINRRVRHNIKLTWWRLHGKKSPHAEESLSGTRTSVASRSAHAYHSSNFDVLHSRGFGISTSSTTSRSTATKTSSSPFRSDANNVLNAEKYGRRQRKHHRHKVNNTNNLGTEESESDASCDHPSLDLASSHSSDEEDANVTTAPHQNKINYVIQENMNTMSNNDQSPNAMPVSNSEHVNMGANLYSAQRKWGSLGLNITPTGQGSPLSERGQYISSRPYSRSNILAMTYEGSKGSLNKIILTPVSNAKPLNFNEFSPPLIDESCTPSPGTPALNERYDSLPENCEQQEAGQEEYQEIGSEEEDNERNNEQFEQTADKVDDGSEEEVNNHEIEAAETVEEEAETDVIESAEAVQQSEQSSINSKAVVIPALIAVELTSESHYDPRHGPHQCDASLTSVQLSDARRHEAHVTCRKIKEESWELLTDVLPLT</sequence>
<dbReference type="GO" id="GO:0005509">
    <property type="term" value="F:calcium ion binding"/>
    <property type="evidence" value="ECO:0007669"/>
    <property type="project" value="UniProtKB-UniRule"/>
</dbReference>
<dbReference type="Proteomes" id="UP000285301">
    <property type="component" value="Unassembled WGS sequence"/>
</dbReference>
<dbReference type="SMART" id="SM00303">
    <property type="entry name" value="GPS"/>
    <property type="match status" value="1"/>
</dbReference>
<dbReference type="Gene3D" id="1.20.1070.10">
    <property type="entry name" value="Rhodopsin 7-helix transmembrane proteins"/>
    <property type="match status" value="1"/>
</dbReference>
<dbReference type="Pfam" id="PF16489">
    <property type="entry name" value="GAIN"/>
    <property type="match status" value="1"/>
</dbReference>
<dbReference type="PROSITE" id="PS50268">
    <property type="entry name" value="CADHERIN_2"/>
    <property type="match status" value="8"/>
</dbReference>
<feature type="compositionally biased region" description="Basic and acidic residues" evidence="23">
    <location>
        <begin position="3079"/>
        <end position="3100"/>
    </location>
</feature>
<dbReference type="Pfam" id="PF00002">
    <property type="entry name" value="7tm_2"/>
    <property type="match status" value="1"/>
</dbReference>
<evidence type="ECO:0000259" key="25">
    <source>
        <dbReference type="PROSITE" id="PS50025"/>
    </source>
</evidence>
<dbReference type="GO" id="GO:0007166">
    <property type="term" value="P:cell surface receptor signaling pathway"/>
    <property type="evidence" value="ECO:0007669"/>
    <property type="project" value="InterPro"/>
</dbReference>
<protein>
    <recommendedName>
        <fullName evidence="34">Protocadherin-like wing polarity protein stan</fullName>
    </recommendedName>
</protein>
<keyword evidence="15 21" id="KW-1015">Disulfide bond</keyword>
<dbReference type="SMART" id="SM00179">
    <property type="entry name" value="EGF_CA"/>
    <property type="match status" value="4"/>
</dbReference>
<dbReference type="STRING" id="1965070.A0A3S3PM72"/>
<evidence type="ECO:0000256" key="1">
    <source>
        <dbReference type="ARBA" id="ARBA00004221"/>
    </source>
</evidence>
<keyword evidence="7 24" id="KW-0812">Transmembrane</keyword>
<feature type="domain" description="Cadherin" evidence="31">
    <location>
        <begin position="757"/>
        <end position="859"/>
    </location>
</feature>
<dbReference type="PANTHER" id="PTHR24026:SF51">
    <property type="entry name" value="PROTOCADHERIN-LIKE WING POLARITY PROTEIN STAN"/>
    <property type="match status" value="1"/>
</dbReference>
<evidence type="ECO:0000313" key="32">
    <source>
        <dbReference type="EMBL" id="RWS15474.1"/>
    </source>
</evidence>
<evidence type="ECO:0000313" key="33">
    <source>
        <dbReference type="Proteomes" id="UP000285301"/>
    </source>
</evidence>
<keyword evidence="16" id="KW-0675">Receptor</keyword>
<dbReference type="PROSITE" id="PS50026">
    <property type="entry name" value="EGF_3"/>
    <property type="match status" value="4"/>
</dbReference>
<evidence type="ECO:0000256" key="23">
    <source>
        <dbReference type="SAM" id="MobiDB-lite"/>
    </source>
</evidence>
<feature type="domain" description="EGF-like" evidence="26">
    <location>
        <begin position="1727"/>
        <end position="1763"/>
    </location>
</feature>
<evidence type="ECO:0000256" key="11">
    <source>
        <dbReference type="ARBA" id="ARBA00022889"/>
    </source>
</evidence>
<dbReference type="InterPro" id="IPR001881">
    <property type="entry name" value="EGF-like_Ca-bd_dom"/>
</dbReference>
<comment type="caution">
    <text evidence="32">The sequence shown here is derived from an EMBL/GenBank/DDBJ whole genome shotgun (WGS) entry which is preliminary data.</text>
</comment>
<dbReference type="SMART" id="SM00282">
    <property type="entry name" value="LamG"/>
    <property type="match status" value="2"/>
</dbReference>
<dbReference type="InterPro" id="IPR000832">
    <property type="entry name" value="GPCR_2_secretin-like"/>
</dbReference>
<evidence type="ECO:0000259" key="31">
    <source>
        <dbReference type="PROSITE" id="PS50268"/>
    </source>
</evidence>
<keyword evidence="17" id="KW-0325">Glycoprotein</keyword>
<evidence type="ECO:0000256" key="9">
    <source>
        <dbReference type="ARBA" id="ARBA00022737"/>
    </source>
</evidence>
<evidence type="ECO:0000256" key="19">
    <source>
        <dbReference type="ARBA" id="ARBA00023292"/>
    </source>
</evidence>
<dbReference type="PROSITE" id="PS50221">
    <property type="entry name" value="GAIN_B"/>
    <property type="match status" value="1"/>
</dbReference>
<dbReference type="Pfam" id="PF00053">
    <property type="entry name" value="EGF_laminin"/>
    <property type="match status" value="1"/>
</dbReference>
<feature type="domain" description="Cadherin" evidence="31">
    <location>
        <begin position="331"/>
        <end position="435"/>
    </location>
</feature>
<dbReference type="FunFam" id="2.60.40.60:FF:000058">
    <property type="entry name" value="FAT atypical cadherin 3"/>
    <property type="match status" value="1"/>
</dbReference>
<dbReference type="FunFam" id="2.60.40.60:FF:000010">
    <property type="entry name" value="Cadherin EGF LAG seven-pass G-type receptor 3"/>
    <property type="match status" value="2"/>
</dbReference>
<evidence type="ECO:0000256" key="17">
    <source>
        <dbReference type="ARBA" id="ARBA00023180"/>
    </source>
</evidence>
<evidence type="ECO:0000256" key="4">
    <source>
        <dbReference type="ARBA" id="ARBA00022473"/>
    </source>
</evidence>
<keyword evidence="11" id="KW-0130">Cell adhesion</keyword>
<feature type="domain" description="GAIN-B" evidence="28">
    <location>
        <begin position="2372"/>
        <end position="2551"/>
    </location>
</feature>
<evidence type="ECO:0000256" key="14">
    <source>
        <dbReference type="ARBA" id="ARBA00023136"/>
    </source>
</evidence>
<evidence type="ECO:0000256" key="13">
    <source>
        <dbReference type="ARBA" id="ARBA00023040"/>
    </source>
</evidence>
<dbReference type="InterPro" id="IPR036445">
    <property type="entry name" value="GPCR_2_extracell_dom_sf"/>
</dbReference>
<dbReference type="Pfam" id="PF00008">
    <property type="entry name" value="EGF"/>
    <property type="match status" value="2"/>
</dbReference>
<dbReference type="Gene3D" id="2.60.40.60">
    <property type="entry name" value="Cadherins"/>
    <property type="match status" value="9"/>
</dbReference>
<dbReference type="CDD" id="cd00054">
    <property type="entry name" value="EGF_CA"/>
    <property type="match status" value="4"/>
</dbReference>
<dbReference type="GO" id="GO:0007156">
    <property type="term" value="P:homophilic cell adhesion via plasma membrane adhesion molecules"/>
    <property type="evidence" value="ECO:0007669"/>
    <property type="project" value="InterPro"/>
</dbReference>
<dbReference type="FunFam" id="2.60.40.60:FF:000029">
    <property type="entry name" value="Cadherin EGF LAG seven-pass G-type receptor 3"/>
    <property type="match status" value="1"/>
</dbReference>
<dbReference type="GO" id="GO:0042067">
    <property type="term" value="P:establishment of ommatidial planar polarity"/>
    <property type="evidence" value="ECO:0007669"/>
    <property type="project" value="UniProtKB-ARBA"/>
</dbReference>
<dbReference type="PROSITE" id="PS00022">
    <property type="entry name" value="EGF_1"/>
    <property type="match status" value="4"/>
</dbReference>
<gene>
    <name evidence="32" type="ORF">B4U79_12965</name>
</gene>
<evidence type="ECO:0000256" key="5">
    <source>
        <dbReference type="ARBA" id="ARBA00022475"/>
    </source>
</evidence>
<dbReference type="FunFam" id="4.10.1240.10:FF:000021">
    <property type="entry name" value="Cadherin EGF LAG seven-pass G-type receptor"/>
    <property type="match status" value="1"/>
</dbReference>
<dbReference type="GO" id="GO:0035159">
    <property type="term" value="P:regulation of tube length, open tracheal system"/>
    <property type="evidence" value="ECO:0007669"/>
    <property type="project" value="UniProtKB-ARBA"/>
</dbReference>
<feature type="domain" description="Cadherin" evidence="31">
    <location>
        <begin position="1068"/>
        <end position="1173"/>
    </location>
</feature>
<dbReference type="Gene3D" id="2.60.120.200">
    <property type="match status" value="2"/>
</dbReference>
<evidence type="ECO:0000259" key="30">
    <source>
        <dbReference type="PROSITE" id="PS50261"/>
    </source>
</evidence>
<feature type="domain" description="G-protein coupled receptors family 2 profile 1" evidence="29">
    <location>
        <begin position="2097"/>
        <end position="2170"/>
    </location>
</feature>
<dbReference type="SUPFAM" id="SSF49899">
    <property type="entry name" value="Concanavalin A-like lectins/glucanases"/>
    <property type="match status" value="2"/>
</dbReference>
<dbReference type="FunFam" id="2.60.40.60:FF:000013">
    <property type="entry name" value="Cadherin EGF LAG seven-pass G-type receptor"/>
    <property type="match status" value="1"/>
</dbReference>
<evidence type="ECO:0000256" key="22">
    <source>
        <dbReference type="PROSITE-ProRule" id="PRU00460"/>
    </source>
</evidence>
<feature type="disulfide bond" evidence="21">
    <location>
        <begin position="1998"/>
        <end position="2007"/>
    </location>
</feature>
<feature type="region of interest" description="Disordered" evidence="23">
    <location>
        <begin position="3058"/>
        <end position="3100"/>
    </location>
</feature>
<keyword evidence="6 21" id="KW-0245">EGF-like domain</keyword>
<dbReference type="SMART" id="SM00112">
    <property type="entry name" value="CA"/>
    <property type="match status" value="8"/>
</dbReference>
<proteinExistence type="predicted"/>
<dbReference type="InterPro" id="IPR001879">
    <property type="entry name" value="GPCR_2_extracellular_dom"/>
</dbReference>
<dbReference type="FunFam" id="2.60.40.60:FF:000005">
    <property type="entry name" value="Protocadherin 9"/>
    <property type="match status" value="1"/>
</dbReference>
<dbReference type="InterPro" id="IPR015919">
    <property type="entry name" value="Cadherin-like_sf"/>
</dbReference>
<evidence type="ECO:0000259" key="27">
    <source>
        <dbReference type="PROSITE" id="PS50027"/>
    </source>
</evidence>
<feature type="domain" description="Cadherin" evidence="31">
    <location>
        <begin position="962"/>
        <end position="1067"/>
    </location>
</feature>
<dbReference type="InterPro" id="IPR020894">
    <property type="entry name" value="Cadherin_CS"/>
</dbReference>
<dbReference type="Pfam" id="PF01825">
    <property type="entry name" value="GPS"/>
    <property type="match status" value="1"/>
</dbReference>
<feature type="disulfide bond" evidence="22">
    <location>
        <begin position="2067"/>
        <end position="2084"/>
    </location>
</feature>
<dbReference type="FunFam" id="2.10.25.10:FF:000255">
    <property type="entry name" value="Sushi, nidogen and EGF-like domains 1"/>
    <property type="match status" value="1"/>
</dbReference>
<dbReference type="PROSITE" id="PS01186">
    <property type="entry name" value="EGF_2"/>
    <property type="match status" value="2"/>
</dbReference>
<dbReference type="PROSITE" id="PS50027">
    <property type="entry name" value="EGF_LAM_2"/>
    <property type="match status" value="1"/>
</dbReference>
<feature type="domain" description="Cadherin" evidence="31">
    <location>
        <begin position="651"/>
        <end position="756"/>
    </location>
</feature>
<dbReference type="PRINTS" id="PR00205">
    <property type="entry name" value="CADHERIN"/>
</dbReference>
<feature type="compositionally biased region" description="Polar residues" evidence="23">
    <location>
        <begin position="2851"/>
        <end position="2860"/>
    </location>
</feature>
<reference evidence="32 33" key="1">
    <citation type="journal article" date="2018" name="Gigascience">
        <title>Genomes of trombidid mites reveal novel predicted allergens and laterally-transferred genes associated with secondary metabolism.</title>
        <authorList>
            <person name="Dong X."/>
            <person name="Chaisiri K."/>
            <person name="Xia D."/>
            <person name="Armstrong S.D."/>
            <person name="Fang Y."/>
            <person name="Donnelly M.J."/>
            <person name="Kadowaki T."/>
            <person name="McGarry J.W."/>
            <person name="Darby A.C."/>
            <person name="Makepeace B.L."/>
        </authorList>
    </citation>
    <scope>NUCLEOTIDE SEQUENCE [LARGE SCALE GENOMIC DNA]</scope>
    <source>
        <strain evidence="32">UoL-WK</strain>
    </source>
</reference>
<dbReference type="InterPro" id="IPR000742">
    <property type="entry name" value="EGF"/>
</dbReference>
<dbReference type="InterPro" id="IPR013320">
    <property type="entry name" value="ConA-like_dom_sf"/>
</dbReference>
<dbReference type="PROSITE" id="PS00232">
    <property type="entry name" value="CADHERIN_1"/>
    <property type="match status" value="6"/>
</dbReference>
<accession>A0A3S3PM72</accession>
<dbReference type="InterPro" id="IPR057244">
    <property type="entry name" value="GAIN_B"/>
</dbReference>
<dbReference type="CDD" id="cd00055">
    <property type="entry name" value="EGF_Lam"/>
    <property type="match status" value="1"/>
</dbReference>
<evidence type="ECO:0000256" key="10">
    <source>
        <dbReference type="ARBA" id="ARBA00022837"/>
    </source>
</evidence>
<feature type="disulfide bond" evidence="21">
    <location>
        <begin position="1753"/>
        <end position="1762"/>
    </location>
</feature>
<dbReference type="SMART" id="SM00180">
    <property type="entry name" value="EGF_Lam"/>
    <property type="match status" value="1"/>
</dbReference>
<feature type="transmembrane region" description="Helical" evidence="24">
    <location>
        <begin position="2725"/>
        <end position="2748"/>
    </location>
</feature>
<feature type="domain" description="Laminin G" evidence="25">
    <location>
        <begin position="1767"/>
        <end position="1933"/>
    </location>
</feature>
<feature type="domain" description="Cadherin" evidence="31">
    <location>
        <begin position="436"/>
        <end position="543"/>
    </location>
</feature>
<dbReference type="InterPro" id="IPR032471">
    <property type="entry name" value="AGRL2-4_GAIN_subdom_A"/>
</dbReference>
<dbReference type="SMART" id="SM00008">
    <property type="entry name" value="HormR"/>
    <property type="match status" value="1"/>
</dbReference>
<evidence type="ECO:0000259" key="29">
    <source>
        <dbReference type="PROSITE" id="PS50227"/>
    </source>
</evidence>
<dbReference type="Gene3D" id="2.170.300.10">
    <property type="entry name" value="Tie2 ligand-binding domain superfamily"/>
    <property type="match status" value="1"/>
</dbReference>
<dbReference type="Pfam" id="PF02793">
    <property type="entry name" value="HRM"/>
    <property type="match status" value="1"/>
</dbReference>
<dbReference type="InterPro" id="IPR017981">
    <property type="entry name" value="GPCR_2-like_7TM"/>
</dbReference>
<dbReference type="GO" id="GO:0051239">
    <property type="term" value="P:regulation of multicellular organismal process"/>
    <property type="evidence" value="ECO:0007669"/>
    <property type="project" value="UniProtKB-ARBA"/>
</dbReference>
<keyword evidence="10 20" id="KW-0106">Calcium</keyword>
<dbReference type="Pfam" id="PF00028">
    <property type="entry name" value="Cadherin"/>
    <property type="match status" value="8"/>
</dbReference>
<feature type="disulfide bond" evidence="21">
    <location>
        <begin position="1962"/>
        <end position="1971"/>
    </location>
</feature>
<dbReference type="GO" id="GO:0022603">
    <property type="term" value="P:regulation of anatomical structure morphogenesis"/>
    <property type="evidence" value="ECO:0007669"/>
    <property type="project" value="UniProtKB-ARBA"/>
</dbReference>
<keyword evidence="8" id="KW-0732">Signal</keyword>
<feature type="disulfide bond" evidence="22">
    <location>
        <begin position="2086"/>
        <end position="2095"/>
    </location>
</feature>
<comment type="subcellular location">
    <subcellularLocation>
        <location evidence="1">Apical cell membrane</location>
    </subcellularLocation>
    <subcellularLocation>
        <location evidence="3">Cell membrane</location>
        <topology evidence="3">Multi-pass membrane protein</topology>
    </subcellularLocation>
    <subcellularLocation>
        <location evidence="2">Cell membrane</location>
        <topology evidence="2">Single-pass type I membrane protein</topology>
    </subcellularLocation>
</comment>
<evidence type="ECO:0000256" key="18">
    <source>
        <dbReference type="ARBA" id="ARBA00023224"/>
    </source>
</evidence>
<feature type="disulfide bond" evidence="22">
    <location>
        <begin position="2065"/>
        <end position="2077"/>
    </location>
</feature>
<feature type="disulfide bond" evidence="21">
    <location>
        <begin position="1462"/>
        <end position="1471"/>
    </location>
</feature>
<feature type="transmembrane region" description="Helical" evidence="24">
    <location>
        <begin position="2754"/>
        <end position="2776"/>
    </location>
</feature>
<keyword evidence="12 24" id="KW-1133">Transmembrane helix</keyword>
<dbReference type="SUPFAM" id="SSF49313">
    <property type="entry name" value="Cadherin-like"/>
    <property type="match status" value="9"/>
</dbReference>
<feature type="domain" description="G-protein coupled receptors family 2 profile 2" evidence="30">
    <location>
        <begin position="2624"/>
        <end position="2777"/>
    </location>
</feature>
<keyword evidence="14 24" id="KW-0472">Membrane</keyword>
<evidence type="ECO:0008006" key="34">
    <source>
        <dbReference type="Google" id="ProtNLM"/>
    </source>
</evidence>
<dbReference type="Pfam" id="PF23592">
    <property type="entry name" value="Cadherin_CELSR2_9th"/>
    <property type="match status" value="1"/>
</dbReference>
<keyword evidence="19 22" id="KW-0424">Laminin EGF-like domain</keyword>
<evidence type="ECO:0000256" key="24">
    <source>
        <dbReference type="SAM" id="Phobius"/>
    </source>
</evidence>
<keyword evidence="13" id="KW-0297">G-protein coupled receptor</keyword>
<keyword evidence="5" id="KW-1003">Cell membrane</keyword>
<evidence type="ECO:0000256" key="3">
    <source>
        <dbReference type="ARBA" id="ARBA00004651"/>
    </source>
</evidence>
<feature type="transmembrane region" description="Helical" evidence="24">
    <location>
        <begin position="2558"/>
        <end position="2583"/>
    </location>
</feature>
<feature type="domain" description="Cadherin" evidence="31">
    <location>
        <begin position="860"/>
        <end position="961"/>
    </location>
</feature>
<feature type="domain" description="Laminin EGF-like" evidence="27">
    <location>
        <begin position="2065"/>
        <end position="2112"/>
    </location>
</feature>
<evidence type="ECO:0000256" key="6">
    <source>
        <dbReference type="ARBA" id="ARBA00022536"/>
    </source>
</evidence>
<dbReference type="FunFam" id="2.10.25.10:FF:000011">
    <property type="entry name" value="Cadherin EGF LAG seven-pass G-type receptor"/>
    <property type="match status" value="1"/>
</dbReference>
<evidence type="ECO:0000256" key="21">
    <source>
        <dbReference type="PROSITE-ProRule" id="PRU00076"/>
    </source>
</evidence>
<dbReference type="PANTHER" id="PTHR24026">
    <property type="entry name" value="FAT ATYPICAL CADHERIN-RELATED"/>
    <property type="match status" value="1"/>
</dbReference>
<keyword evidence="9" id="KW-0677">Repeat</keyword>
<feature type="transmembrane region" description="Helical" evidence="24">
    <location>
        <begin position="2645"/>
        <end position="2664"/>
    </location>
</feature>
<dbReference type="InterPro" id="IPR001791">
    <property type="entry name" value="Laminin_G"/>
</dbReference>
<feature type="compositionally biased region" description="Polar residues" evidence="23">
    <location>
        <begin position="2913"/>
        <end position="2922"/>
    </location>
</feature>
<evidence type="ECO:0000256" key="20">
    <source>
        <dbReference type="PROSITE-ProRule" id="PRU00043"/>
    </source>
</evidence>
<dbReference type="CDD" id="cd00110">
    <property type="entry name" value="LamG"/>
    <property type="match status" value="2"/>
</dbReference>
<dbReference type="PROSITE" id="PS50227">
    <property type="entry name" value="G_PROTEIN_RECEP_F2_3"/>
    <property type="match status" value="1"/>
</dbReference>
<dbReference type="InterPro" id="IPR056286">
    <property type="entry name" value="Cadherin_CELSR1-3_9th"/>
</dbReference>
<dbReference type="InterPro" id="IPR000203">
    <property type="entry name" value="GPS"/>
</dbReference>
<dbReference type="InterPro" id="IPR046338">
    <property type="entry name" value="GAIN_dom_sf"/>
</dbReference>
<feature type="domain" description="EGF-like" evidence="26">
    <location>
        <begin position="1976"/>
        <end position="2008"/>
    </location>
</feature>
<evidence type="ECO:0000256" key="12">
    <source>
        <dbReference type="ARBA" id="ARBA00022989"/>
    </source>
</evidence>
<feature type="compositionally biased region" description="Basic residues" evidence="23">
    <location>
        <begin position="2867"/>
        <end position="2877"/>
    </location>
</feature>
<dbReference type="Gene3D" id="4.10.1240.10">
    <property type="entry name" value="GPCR, family 2, extracellular hormone receptor domain"/>
    <property type="match status" value="1"/>
</dbReference>
<keyword evidence="4" id="KW-0217">Developmental protein</keyword>
<evidence type="ECO:0000259" key="26">
    <source>
        <dbReference type="PROSITE" id="PS50026"/>
    </source>
</evidence>
<dbReference type="OrthoDB" id="26203at2759"/>
<evidence type="ECO:0000256" key="7">
    <source>
        <dbReference type="ARBA" id="ARBA00022692"/>
    </source>
</evidence>
<dbReference type="Gene3D" id="2.10.25.10">
    <property type="entry name" value="Laminin"/>
    <property type="match status" value="5"/>
</dbReference>
<evidence type="ECO:0000256" key="2">
    <source>
        <dbReference type="ARBA" id="ARBA00004251"/>
    </source>
</evidence>
<feature type="transmembrane region" description="Helical" evidence="24">
    <location>
        <begin position="2684"/>
        <end position="2705"/>
    </location>
</feature>
<dbReference type="FunFam" id="2.60.120.200:FF:000173">
    <property type="entry name" value="Cadherin EGF LAG seven-pass G-type receptor"/>
    <property type="match status" value="1"/>
</dbReference>
<dbReference type="Pfam" id="PF02210">
    <property type="entry name" value="Laminin_G_2"/>
    <property type="match status" value="2"/>
</dbReference>
<organism evidence="32 33">
    <name type="scientific">Dinothrombium tinctorium</name>
    <dbReference type="NCBI Taxonomy" id="1965070"/>
    <lineage>
        <taxon>Eukaryota</taxon>
        <taxon>Metazoa</taxon>
        <taxon>Ecdysozoa</taxon>
        <taxon>Arthropoda</taxon>
        <taxon>Chelicerata</taxon>
        <taxon>Arachnida</taxon>
        <taxon>Acari</taxon>
        <taxon>Acariformes</taxon>
        <taxon>Trombidiformes</taxon>
        <taxon>Prostigmata</taxon>
        <taxon>Anystina</taxon>
        <taxon>Parasitengona</taxon>
        <taxon>Trombidioidea</taxon>
        <taxon>Trombidiidae</taxon>
        <taxon>Dinothrombium</taxon>
    </lineage>
</organism>
<feature type="domain" description="EGF-like" evidence="26">
    <location>
        <begin position="1436"/>
        <end position="1472"/>
    </location>
</feature>
<feature type="region of interest" description="Disordered" evidence="23">
    <location>
        <begin position="2835"/>
        <end position="2922"/>
    </location>
</feature>
<dbReference type="InterPro" id="IPR002049">
    <property type="entry name" value="LE_dom"/>
</dbReference>
<dbReference type="SMART" id="SM00181">
    <property type="entry name" value="EGF"/>
    <property type="match status" value="6"/>
</dbReference>
<evidence type="ECO:0000256" key="16">
    <source>
        <dbReference type="ARBA" id="ARBA00023170"/>
    </source>
</evidence>
<evidence type="ECO:0000256" key="8">
    <source>
        <dbReference type="ARBA" id="ARBA00022729"/>
    </source>
</evidence>
<dbReference type="PROSITE" id="PS50025">
    <property type="entry name" value="LAM_G_DOMAIN"/>
    <property type="match status" value="2"/>
</dbReference>
<dbReference type="GO" id="GO:0016324">
    <property type="term" value="C:apical plasma membrane"/>
    <property type="evidence" value="ECO:0007669"/>
    <property type="project" value="UniProtKB-SubCell"/>
</dbReference>
<evidence type="ECO:0000256" key="15">
    <source>
        <dbReference type="ARBA" id="ARBA00023157"/>
    </source>
</evidence>
<keyword evidence="18" id="KW-0807">Transducer</keyword>
<dbReference type="InterPro" id="IPR002126">
    <property type="entry name" value="Cadherin-like_dom"/>
</dbReference>
<dbReference type="PROSITE" id="PS50261">
    <property type="entry name" value="G_PROTEIN_RECEP_F2_4"/>
    <property type="match status" value="1"/>
</dbReference>
<keyword evidence="33" id="KW-1185">Reference proteome</keyword>
<dbReference type="GO" id="GO:0016339">
    <property type="term" value="P:calcium-dependent cell-cell adhesion via plasma membrane cell adhesion molecules"/>
    <property type="evidence" value="ECO:0007669"/>
    <property type="project" value="UniProtKB-ARBA"/>
</dbReference>